<dbReference type="PROSITE" id="PS50158">
    <property type="entry name" value="ZF_CCHC"/>
    <property type="match status" value="1"/>
</dbReference>
<sequence>LCMNCLRQGHLASDCRMGPCRDCKKKHNSLLHNHLEVSNNNASLDAENESIVNFCNQNPGQILLSTALIEVSNPVTSQKVQVRALLDCGSQSSFISKTLKDKLALKSNPIDTLKVIGIGNNCSIKAVESCNPQINSLNSQFKIALS</sequence>
<reference evidence="3" key="1">
    <citation type="submission" date="2015-09" db="EMBL/GenBank/DDBJ databases">
        <title>De novo assembly of Pectinophora gossypiella (Pink Bollworm) gut transcriptome.</title>
        <authorList>
            <person name="Tassone E.E."/>
        </authorList>
    </citation>
    <scope>NUCLEOTIDE SEQUENCE</scope>
</reference>
<dbReference type="EMBL" id="GDQN01011048">
    <property type="protein sequence ID" value="JAT80006.1"/>
    <property type="molecule type" value="Transcribed_RNA"/>
</dbReference>
<keyword evidence="1" id="KW-0863">Zinc-finger</keyword>
<accession>A0A1E1VZ52</accession>
<dbReference type="PANTHER" id="PTHR47331">
    <property type="entry name" value="PHD-TYPE DOMAIN-CONTAINING PROTEIN"/>
    <property type="match status" value="1"/>
</dbReference>
<evidence type="ECO:0000256" key="1">
    <source>
        <dbReference type="PROSITE-ProRule" id="PRU00047"/>
    </source>
</evidence>
<evidence type="ECO:0000313" key="3">
    <source>
        <dbReference type="EMBL" id="JAT80006.1"/>
    </source>
</evidence>
<protein>
    <recommendedName>
        <fullName evidence="2">CCHC-type domain-containing protein</fullName>
    </recommendedName>
</protein>
<name>A0A1E1VZ52_PECGO</name>
<proteinExistence type="predicted"/>
<feature type="non-terminal residue" evidence="3">
    <location>
        <position position="146"/>
    </location>
</feature>
<dbReference type="GO" id="GO:0003676">
    <property type="term" value="F:nucleic acid binding"/>
    <property type="evidence" value="ECO:0007669"/>
    <property type="project" value="InterPro"/>
</dbReference>
<dbReference type="OrthoDB" id="5920040at2759"/>
<dbReference type="Gene3D" id="2.40.70.10">
    <property type="entry name" value="Acid Proteases"/>
    <property type="match status" value="1"/>
</dbReference>
<feature type="non-terminal residue" evidence="3">
    <location>
        <position position="1"/>
    </location>
</feature>
<dbReference type="InterPro" id="IPR021109">
    <property type="entry name" value="Peptidase_aspartic_dom_sf"/>
</dbReference>
<feature type="domain" description="CCHC-type" evidence="2">
    <location>
        <begin position="2"/>
        <end position="16"/>
    </location>
</feature>
<keyword evidence="1" id="KW-0479">Metal-binding</keyword>
<dbReference type="PANTHER" id="PTHR47331:SF5">
    <property type="entry name" value="RIBONUCLEASE H"/>
    <property type="match status" value="1"/>
</dbReference>
<evidence type="ECO:0000259" key="2">
    <source>
        <dbReference type="PROSITE" id="PS50158"/>
    </source>
</evidence>
<keyword evidence="1" id="KW-0862">Zinc</keyword>
<organism evidence="3">
    <name type="scientific">Pectinophora gossypiella</name>
    <name type="common">Cotton pink bollworm</name>
    <name type="synonym">Depressaria gossypiella</name>
    <dbReference type="NCBI Taxonomy" id="13191"/>
    <lineage>
        <taxon>Eukaryota</taxon>
        <taxon>Metazoa</taxon>
        <taxon>Ecdysozoa</taxon>
        <taxon>Arthropoda</taxon>
        <taxon>Hexapoda</taxon>
        <taxon>Insecta</taxon>
        <taxon>Pterygota</taxon>
        <taxon>Neoptera</taxon>
        <taxon>Endopterygota</taxon>
        <taxon>Lepidoptera</taxon>
        <taxon>Glossata</taxon>
        <taxon>Ditrysia</taxon>
        <taxon>Gelechioidea</taxon>
        <taxon>Gelechiidae</taxon>
        <taxon>Apatetrinae</taxon>
        <taxon>Pectinophora</taxon>
    </lineage>
</organism>
<dbReference type="GO" id="GO:0008270">
    <property type="term" value="F:zinc ion binding"/>
    <property type="evidence" value="ECO:0007669"/>
    <property type="project" value="UniProtKB-KW"/>
</dbReference>
<dbReference type="AlphaFoldDB" id="A0A1E1VZ52"/>
<gene>
    <name evidence="3" type="ORF">g.16758</name>
</gene>
<dbReference type="InterPro" id="IPR001878">
    <property type="entry name" value="Znf_CCHC"/>
</dbReference>